<organism evidence="1 2">
    <name type="scientific">Nyctereutes procyonoides</name>
    <name type="common">Raccoon dog</name>
    <name type="synonym">Canis procyonoides</name>
    <dbReference type="NCBI Taxonomy" id="34880"/>
    <lineage>
        <taxon>Eukaryota</taxon>
        <taxon>Metazoa</taxon>
        <taxon>Chordata</taxon>
        <taxon>Craniata</taxon>
        <taxon>Vertebrata</taxon>
        <taxon>Euteleostomi</taxon>
        <taxon>Mammalia</taxon>
        <taxon>Eutheria</taxon>
        <taxon>Laurasiatheria</taxon>
        <taxon>Carnivora</taxon>
        <taxon>Caniformia</taxon>
        <taxon>Canidae</taxon>
        <taxon>Nyctereutes</taxon>
    </lineage>
</organism>
<dbReference type="InterPro" id="IPR028067">
    <property type="entry name" value="IL-32"/>
</dbReference>
<accession>A0A811Z346</accession>
<sequence length="153" mass="17971">MHLANRRRTPMEILRIQLRRVVDDFCDQNRDQPEGQEQEQLALMELEDSINEALINTMDLHYQSNSEEPALPETLWMELRSRVCRSSVPVLEGEGPEACDPEELFWHWPGCGRWLLVCRPFAGRWRSLCSVLQEVLQDFYYGVTQVFRSTMQA</sequence>
<dbReference type="PANTHER" id="PTHR48490:SF1">
    <property type="entry name" value="INTERLEUKIN-32"/>
    <property type="match status" value="1"/>
</dbReference>
<evidence type="ECO:0000313" key="2">
    <source>
        <dbReference type="Proteomes" id="UP000645828"/>
    </source>
</evidence>
<proteinExistence type="predicted"/>
<gene>
    <name evidence="1" type="ORF">NYPRO_LOCUS16247</name>
</gene>
<protein>
    <submittedName>
        <fullName evidence="1">(raccoon dog) hypothetical protein</fullName>
    </submittedName>
</protein>
<reference evidence="1" key="1">
    <citation type="submission" date="2020-12" db="EMBL/GenBank/DDBJ databases">
        <authorList>
            <consortium name="Molecular Ecology Group"/>
        </authorList>
    </citation>
    <scope>NUCLEOTIDE SEQUENCE</scope>
    <source>
        <strain evidence="1">TBG_1078</strain>
    </source>
</reference>
<comment type="caution">
    <text evidence="1">The sequence shown here is derived from an EMBL/GenBank/DDBJ whole genome shotgun (WGS) entry which is preliminary data.</text>
</comment>
<dbReference type="Proteomes" id="UP000645828">
    <property type="component" value="Unassembled WGS sequence"/>
</dbReference>
<dbReference type="GO" id="GO:0006955">
    <property type="term" value="P:immune response"/>
    <property type="evidence" value="ECO:0007669"/>
    <property type="project" value="InterPro"/>
</dbReference>
<keyword evidence="2" id="KW-1185">Reference proteome</keyword>
<name>A0A811Z346_NYCPR</name>
<dbReference type="PANTHER" id="PTHR48490">
    <property type="entry name" value="INTERLEUKIN-32"/>
    <property type="match status" value="1"/>
</dbReference>
<evidence type="ECO:0000313" key="1">
    <source>
        <dbReference type="EMBL" id="CAD7683455.1"/>
    </source>
</evidence>
<dbReference type="EMBL" id="CAJHUB010000755">
    <property type="protein sequence ID" value="CAD7683455.1"/>
    <property type="molecule type" value="Genomic_DNA"/>
</dbReference>
<dbReference type="AlphaFoldDB" id="A0A811Z346"/>